<keyword evidence="2" id="KW-1185">Reference proteome</keyword>
<protein>
    <recommendedName>
        <fullName evidence="3">CopG-like ribbon-helix-helix domain-containing protein</fullName>
    </recommendedName>
</protein>
<evidence type="ECO:0000313" key="2">
    <source>
        <dbReference type="Proteomes" id="UP001303899"/>
    </source>
</evidence>
<dbReference type="RefSeq" id="WP_323697869.1">
    <property type="nucleotide sequence ID" value="NZ_JAYGIL010000021.1"/>
</dbReference>
<gene>
    <name evidence="1" type="ORF">VB776_16255</name>
</gene>
<dbReference type="Proteomes" id="UP001303899">
    <property type="component" value="Unassembled WGS sequence"/>
</dbReference>
<comment type="caution">
    <text evidence="1">The sequence shown here is derived from an EMBL/GenBank/DDBJ whole genome shotgun (WGS) entry which is preliminary data.</text>
</comment>
<evidence type="ECO:0008006" key="3">
    <source>
        <dbReference type="Google" id="ProtNLM"/>
    </source>
</evidence>
<name>A0ABU5S809_9BACT</name>
<proteinExistence type="predicted"/>
<evidence type="ECO:0000313" key="1">
    <source>
        <dbReference type="EMBL" id="MEA5404486.1"/>
    </source>
</evidence>
<organism evidence="1 2">
    <name type="scientific">Arcicella gelida</name>
    <dbReference type="NCBI Taxonomy" id="2984195"/>
    <lineage>
        <taxon>Bacteria</taxon>
        <taxon>Pseudomonadati</taxon>
        <taxon>Bacteroidota</taxon>
        <taxon>Cytophagia</taxon>
        <taxon>Cytophagales</taxon>
        <taxon>Flectobacillaceae</taxon>
        <taxon>Arcicella</taxon>
    </lineage>
</organism>
<sequence length="75" mass="8637">MSEKKVKTTQNYPLQIPFELLDKFKEKSEQTGIKLSELMVTALADSFKTIQVSNLEQQPETQLEKSFIFEQTPNA</sequence>
<accession>A0ABU5S809</accession>
<reference evidence="1 2" key="1">
    <citation type="submission" date="2023-12" db="EMBL/GenBank/DDBJ databases">
        <title>Novel species of the genus Arcicella isolated from rivers.</title>
        <authorList>
            <person name="Lu H."/>
        </authorList>
    </citation>
    <scope>NUCLEOTIDE SEQUENCE [LARGE SCALE GENOMIC DNA]</scope>
    <source>
        <strain evidence="1 2">DC2W</strain>
    </source>
</reference>
<dbReference type="EMBL" id="JAYGIL010000021">
    <property type="protein sequence ID" value="MEA5404486.1"/>
    <property type="molecule type" value="Genomic_DNA"/>
</dbReference>